<feature type="compositionally biased region" description="Basic residues" evidence="1">
    <location>
        <begin position="126"/>
        <end position="157"/>
    </location>
</feature>
<proteinExistence type="predicted"/>
<gene>
    <name evidence="2" type="ORF">ACFSX9_10020</name>
</gene>
<reference evidence="3" key="1">
    <citation type="journal article" date="2019" name="Int. J. Syst. Evol. Microbiol.">
        <title>The Global Catalogue of Microorganisms (GCM) 10K type strain sequencing project: providing services to taxonomists for standard genome sequencing and annotation.</title>
        <authorList>
            <consortium name="The Broad Institute Genomics Platform"/>
            <consortium name="The Broad Institute Genome Sequencing Center for Infectious Disease"/>
            <person name="Wu L."/>
            <person name="Ma J."/>
        </authorList>
    </citation>
    <scope>NUCLEOTIDE SEQUENCE [LARGE SCALE GENOMIC DNA]</scope>
    <source>
        <strain evidence="3">KCTC 52644</strain>
    </source>
</reference>
<evidence type="ECO:0008006" key="4">
    <source>
        <dbReference type="Google" id="ProtNLM"/>
    </source>
</evidence>
<organism evidence="2 3">
    <name type="scientific">Flavobacterium ardleyense</name>
    <dbReference type="NCBI Taxonomy" id="2038737"/>
    <lineage>
        <taxon>Bacteria</taxon>
        <taxon>Pseudomonadati</taxon>
        <taxon>Bacteroidota</taxon>
        <taxon>Flavobacteriia</taxon>
        <taxon>Flavobacteriales</taxon>
        <taxon>Flavobacteriaceae</taxon>
        <taxon>Flavobacterium</taxon>
    </lineage>
</organism>
<evidence type="ECO:0000313" key="2">
    <source>
        <dbReference type="EMBL" id="MFD2909074.1"/>
    </source>
</evidence>
<keyword evidence="3" id="KW-1185">Reference proteome</keyword>
<sequence>MKSNSKMTIFIGALVLVFMLVVPTDAFSQGPPPWAKGHSYKTKTRYVYFPDENMYYDMQRKSYIYASNNKWEVRSQVPSVHVGINLGKSTQIELDFNGNAPQRYNTSHRTVYKTKVVYVDRYHDKDHHKHYHKHHKKQYKKQQKRRKEHYKKHHKNRYDHDCD</sequence>
<feature type="region of interest" description="Disordered" evidence="1">
    <location>
        <begin position="123"/>
        <end position="163"/>
    </location>
</feature>
<dbReference type="RefSeq" id="WP_379807237.1">
    <property type="nucleotide sequence ID" value="NZ_JBHUOL010000018.1"/>
</dbReference>
<dbReference type="EMBL" id="JBHUOL010000018">
    <property type="protein sequence ID" value="MFD2909074.1"/>
    <property type="molecule type" value="Genomic_DNA"/>
</dbReference>
<protein>
    <recommendedName>
        <fullName evidence="4">Secreted protein</fullName>
    </recommendedName>
</protein>
<evidence type="ECO:0000313" key="3">
    <source>
        <dbReference type="Proteomes" id="UP001597549"/>
    </source>
</evidence>
<comment type="caution">
    <text evidence="2">The sequence shown here is derived from an EMBL/GenBank/DDBJ whole genome shotgun (WGS) entry which is preliminary data.</text>
</comment>
<evidence type="ECO:0000256" key="1">
    <source>
        <dbReference type="SAM" id="MobiDB-lite"/>
    </source>
</evidence>
<name>A0ABW5Z873_9FLAO</name>
<accession>A0ABW5Z873</accession>
<dbReference type="Proteomes" id="UP001597549">
    <property type="component" value="Unassembled WGS sequence"/>
</dbReference>